<dbReference type="Proteomes" id="UP001501367">
    <property type="component" value="Unassembled WGS sequence"/>
</dbReference>
<comment type="caution">
    <text evidence="1">The sequence shown here is derived from an EMBL/GenBank/DDBJ whole genome shotgun (WGS) entry which is preliminary data.</text>
</comment>
<proteinExistence type="predicted"/>
<evidence type="ECO:0000313" key="1">
    <source>
        <dbReference type="EMBL" id="GAA3724351.1"/>
    </source>
</evidence>
<organism evidence="1 2">
    <name type="scientific">Flavobacterium ginsengisoli</name>
    <dbReference type="NCBI Taxonomy" id="871694"/>
    <lineage>
        <taxon>Bacteria</taxon>
        <taxon>Pseudomonadati</taxon>
        <taxon>Bacteroidota</taxon>
        <taxon>Flavobacteriia</taxon>
        <taxon>Flavobacteriales</taxon>
        <taxon>Flavobacteriaceae</taxon>
        <taxon>Flavobacterium</taxon>
    </lineage>
</organism>
<protein>
    <submittedName>
        <fullName evidence="1">Uncharacterized protein</fullName>
    </submittedName>
</protein>
<accession>A0ABP7EW74</accession>
<dbReference type="RefSeq" id="WP_278019889.1">
    <property type="nucleotide sequence ID" value="NZ_BAABDT010000001.1"/>
</dbReference>
<evidence type="ECO:0000313" key="2">
    <source>
        <dbReference type="Proteomes" id="UP001501367"/>
    </source>
</evidence>
<name>A0ABP7EW74_9FLAO</name>
<dbReference type="EMBL" id="BAABDT010000001">
    <property type="protein sequence ID" value="GAA3724351.1"/>
    <property type="molecule type" value="Genomic_DNA"/>
</dbReference>
<reference evidence="2" key="1">
    <citation type="journal article" date="2019" name="Int. J. Syst. Evol. Microbiol.">
        <title>The Global Catalogue of Microorganisms (GCM) 10K type strain sequencing project: providing services to taxonomists for standard genome sequencing and annotation.</title>
        <authorList>
            <consortium name="The Broad Institute Genomics Platform"/>
            <consortium name="The Broad Institute Genome Sequencing Center for Infectious Disease"/>
            <person name="Wu L."/>
            <person name="Ma J."/>
        </authorList>
    </citation>
    <scope>NUCLEOTIDE SEQUENCE [LARGE SCALE GENOMIC DNA]</scope>
    <source>
        <strain evidence="2">JCM 17336</strain>
    </source>
</reference>
<keyword evidence="2" id="KW-1185">Reference proteome</keyword>
<sequence length="92" mass="10486">MKTENENNANQNKIIESVARLVSDICFDGEFKSHPEYLTEIFEHLLETEPGNSLPLRIKMLSCIRTSKMLAKALEPFSDEEIQKACVQMINA</sequence>
<gene>
    <name evidence="1" type="ORF">GCM10022422_01710</name>
</gene>